<dbReference type="EMBL" id="FQUU01000002">
    <property type="protein sequence ID" value="SHE56513.1"/>
    <property type="molecule type" value="Genomic_DNA"/>
</dbReference>
<dbReference type="AlphaFoldDB" id="A0A1M4UIX4"/>
<dbReference type="RefSeq" id="WP_072833815.1">
    <property type="nucleotide sequence ID" value="NZ_FQUU01000002.1"/>
</dbReference>
<feature type="transmembrane region" description="Helical" evidence="1">
    <location>
        <begin position="20"/>
        <end position="38"/>
    </location>
</feature>
<feature type="transmembrane region" description="Helical" evidence="1">
    <location>
        <begin position="44"/>
        <end position="66"/>
    </location>
</feature>
<evidence type="ECO:0008006" key="4">
    <source>
        <dbReference type="Google" id="ProtNLM"/>
    </source>
</evidence>
<evidence type="ECO:0000256" key="1">
    <source>
        <dbReference type="SAM" id="Phobius"/>
    </source>
</evidence>
<name>A0A1M4UIX4_9BACT</name>
<protein>
    <recommendedName>
        <fullName evidence="4">F0F1-ATPase subunit Ca2+/Mg2+ transporter</fullName>
    </recommendedName>
</protein>
<gene>
    <name evidence="2" type="ORF">SAMN02745131_00668</name>
</gene>
<organism evidence="2 3">
    <name type="scientific">Flavisolibacter ginsengisoli DSM 18119</name>
    <dbReference type="NCBI Taxonomy" id="1121884"/>
    <lineage>
        <taxon>Bacteria</taxon>
        <taxon>Pseudomonadati</taxon>
        <taxon>Bacteroidota</taxon>
        <taxon>Chitinophagia</taxon>
        <taxon>Chitinophagales</taxon>
        <taxon>Chitinophagaceae</taxon>
        <taxon>Flavisolibacter</taxon>
    </lineage>
</organism>
<dbReference type="Proteomes" id="UP000184048">
    <property type="component" value="Unassembled WGS sequence"/>
</dbReference>
<reference evidence="2 3" key="1">
    <citation type="submission" date="2016-11" db="EMBL/GenBank/DDBJ databases">
        <authorList>
            <person name="Jaros S."/>
            <person name="Januszkiewicz K."/>
            <person name="Wedrychowicz H."/>
        </authorList>
    </citation>
    <scope>NUCLEOTIDE SEQUENCE [LARGE SCALE GENOMIC DNA]</scope>
    <source>
        <strain evidence="2 3">DSM 18119</strain>
    </source>
</reference>
<keyword evidence="1" id="KW-1133">Transmembrane helix</keyword>
<dbReference type="OrthoDB" id="9798708at2"/>
<keyword evidence="3" id="KW-1185">Reference proteome</keyword>
<dbReference type="STRING" id="1121884.SAMN02745131_00668"/>
<keyword evidence="1" id="KW-0812">Transmembrane</keyword>
<sequence length="81" mass="9466">MNKQQKQNRPNSDLMRYAGWGTQLFVSLGLAVFIGMKIDQWARFSMPLLVWLLPFFILVVMIYQLVKDTSKKKTDNGQEEL</sequence>
<accession>A0A1M4UIX4</accession>
<proteinExistence type="predicted"/>
<evidence type="ECO:0000313" key="3">
    <source>
        <dbReference type="Proteomes" id="UP000184048"/>
    </source>
</evidence>
<keyword evidence="1" id="KW-0472">Membrane</keyword>
<evidence type="ECO:0000313" key="2">
    <source>
        <dbReference type="EMBL" id="SHE56513.1"/>
    </source>
</evidence>